<dbReference type="OrthoDB" id="3263422at2759"/>
<gene>
    <name evidence="3" type="ORF">CC1G_11001</name>
</gene>
<dbReference type="Proteomes" id="UP000001861">
    <property type="component" value="Unassembled WGS sequence"/>
</dbReference>
<feature type="compositionally biased region" description="Pro residues" evidence="2">
    <location>
        <begin position="557"/>
        <end position="570"/>
    </location>
</feature>
<keyword evidence="1" id="KW-0175">Coiled coil</keyword>
<reference evidence="3 4" key="1">
    <citation type="journal article" date="2010" name="Proc. Natl. Acad. Sci. U.S.A.">
        <title>Insights into evolution of multicellular fungi from the assembled chromosomes of the mushroom Coprinopsis cinerea (Coprinus cinereus).</title>
        <authorList>
            <person name="Stajich J.E."/>
            <person name="Wilke S.K."/>
            <person name="Ahren D."/>
            <person name="Au C.H."/>
            <person name="Birren B.W."/>
            <person name="Borodovsky M."/>
            <person name="Burns C."/>
            <person name="Canback B."/>
            <person name="Casselton L.A."/>
            <person name="Cheng C.K."/>
            <person name="Deng J."/>
            <person name="Dietrich F.S."/>
            <person name="Fargo D.C."/>
            <person name="Farman M.L."/>
            <person name="Gathman A.C."/>
            <person name="Goldberg J."/>
            <person name="Guigo R."/>
            <person name="Hoegger P.J."/>
            <person name="Hooker J.B."/>
            <person name="Huggins A."/>
            <person name="James T.Y."/>
            <person name="Kamada T."/>
            <person name="Kilaru S."/>
            <person name="Kodira C."/>
            <person name="Kues U."/>
            <person name="Kupfer D."/>
            <person name="Kwan H.S."/>
            <person name="Lomsadze A."/>
            <person name="Li W."/>
            <person name="Lilly W.W."/>
            <person name="Ma L.J."/>
            <person name="Mackey A.J."/>
            <person name="Manning G."/>
            <person name="Martin F."/>
            <person name="Muraguchi H."/>
            <person name="Natvig D.O."/>
            <person name="Palmerini H."/>
            <person name="Ramesh M.A."/>
            <person name="Rehmeyer C.J."/>
            <person name="Roe B.A."/>
            <person name="Shenoy N."/>
            <person name="Stanke M."/>
            <person name="Ter-Hovhannisyan V."/>
            <person name="Tunlid A."/>
            <person name="Velagapudi R."/>
            <person name="Vision T.J."/>
            <person name="Zeng Q."/>
            <person name="Zolan M.E."/>
            <person name="Pukkila P.J."/>
        </authorList>
    </citation>
    <scope>NUCLEOTIDE SEQUENCE [LARGE SCALE GENOMIC DNA]</scope>
    <source>
        <strain evidence="4">Okayama-7 / 130 / ATCC MYA-4618 / FGSC 9003</strain>
    </source>
</reference>
<feature type="region of interest" description="Disordered" evidence="2">
    <location>
        <begin position="1"/>
        <end position="70"/>
    </location>
</feature>
<feature type="compositionally biased region" description="Basic residues" evidence="2">
    <location>
        <begin position="700"/>
        <end position="710"/>
    </location>
</feature>
<feature type="compositionally biased region" description="Low complexity" evidence="2">
    <location>
        <begin position="530"/>
        <end position="556"/>
    </location>
</feature>
<accession>A8P731</accession>
<evidence type="ECO:0000313" key="4">
    <source>
        <dbReference type="Proteomes" id="UP000001861"/>
    </source>
</evidence>
<dbReference type="EMBL" id="AACS02000005">
    <property type="protein sequence ID" value="EAU82542.2"/>
    <property type="molecule type" value="Genomic_DNA"/>
</dbReference>
<keyword evidence="4" id="KW-1185">Reference proteome</keyword>
<feature type="compositionally biased region" description="Pro residues" evidence="2">
    <location>
        <begin position="499"/>
        <end position="509"/>
    </location>
</feature>
<feature type="compositionally biased region" description="Low complexity" evidence="2">
    <location>
        <begin position="470"/>
        <end position="482"/>
    </location>
</feature>
<feature type="region of interest" description="Disordered" evidence="2">
    <location>
        <begin position="307"/>
        <end position="412"/>
    </location>
</feature>
<feature type="compositionally biased region" description="Pro residues" evidence="2">
    <location>
        <begin position="356"/>
        <end position="379"/>
    </location>
</feature>
<proteinExistence type="predicted"/>
<sequence length="720" mass="77662">MSSNSFQGHYRPFNPLLSGRSERNMEDPNLTFSGTPYPSASSTPRYHQQEPQYHRSGPSGHPLVTDEDSSFMNFNEPPYLAPHIPTAEEMNFLKNADRRLLSFAENRVIISLDREITRLQNENVSLRSQLDSERATCITLRTVMETMQRSPPQAPAPSLPAKYAPLPPNATGWETPERPEGVKFWYKSDWTDKKVFDSTGCHVKTLGFLQHASGAYVTSKEAEVFTAYANKLWTKMGYAQVSPETWGRGVDDTVKEWFISHMLKAFPVFCLADDSPRTFGWKADLFATIKYPDFKKGRRVEILAQMQDNSADLGSSRKRQKPTEADSDDDANRNQEKPKKRRKSRREPLDLHPSTSAPPPPQQPAPPPPQQPAPPPPQQPDTARSSSPQLLLREPSSGGTSAPNQDDTDFIFSEHNGGFAAVDAILKSAYKAATTASPATTPSMPPTPPATAATTASPATTPSMPPTPPATAGTTAPAVTTPSMPPTPPATAGTTAPPVTTPSMPPTPPATAGATAPAVTTPSMPPTPPAMADTAAANLPTQPTPPTTADTAAAPEITPPVPSATAPPPIDLLRPEASGMVGTADSTDPPATKIGETPGPLPDVTQGGNRLTIKDLHSMSIPEPTVKPLPDLPRSNEVTKKGKKVYKPDPDGTGPRNLWALDYIKTHEEMTYQEMVDGWKTLSPEDKAKWETMSGDLKKSKGKSKSKKKKNDTSSASADA</sequence>
<feature type="coiled-coil region" evidence="1">
    <location>
        <begin position="109"/>
        <end position="136"/>
    </location>
</feature>
<dbReference type="KEGG" id="cci:CC1G_11001"/>
<organism evidence="3 4">
    <name type="scientific">Coprinopsis cinerea (strain Okayama-7 / 130 / ATCC MYA-4618 / FGSC 9003)</name>
    <name type="common">Inky cap fungus</name>
    <name type="synonym">Hormographiella aspergillata</name>
    <dbReference type="NCBI Taxonomy" id="240176"/>
    <lineage>
        <taxon>Eukaryota</taxon>
        <taxon>Fungi</taxon>
        <taxon>Dikarya</taxon>
        <taxon>Basidiomycota</taxon>
        <taxon>Agaricomycotina</taxon>
        <taxon>Agaricomycetes</taxon>
        <taxon>Agaricomycetidae</taxon>
        <taxon>Agaricales</taxon>
        <taxon>Agaricineae</taxon>
        <taxon>Psathyrellaceae</taxon>
        <taxon>Coprinopsis</taxon>
    </lineage>
</organism>
<evidence type="ECO:0000313" key="3">
    <source>
        <dbReference type="EMBL" id="EAU82542.2"/>
    </source>
</evidence>
<comment type="caution">
    <text evidence="3">The sequence shown here is derived from an EMBL/GenBank/DDBJ whole genome shotgun (WGS) entry which is preliminary data.</text>
</comment>
<dbReference type="RefSeq" id="XP_001839279.2">
    <property type="nucleotide sequence ID" value="XM_001839227.2"/>
</dbReference>
<feature type="compositionally biased region" description="Polar residues" evidence="2">
    <location>
        <begin position="30"/>
        <end position="51"/>
    </location>
</feature>
<feature type="region of interest" description="Disordered" evidence="2">
    <location>
        <begin position="690"/>
        <end position="720"/>
    </location>
</feature>
<evidence type="ECO:0000256" key="2">
    <source>
        <dbReference type="SAM" id="MobiDB-lite"/>
    </source>
</evidence>
<dbReference type="GeneID" id="6015891"/>
<feature type="region of interest" description="Disordered" evidence="2">
    <location>
        <begin position="433"/>
        <end position="657"/>
    </location>
</feature>
<dbReference type="AlphaFoldDB" id="A8P731"/>
<dbReference type="InParanoid" id="A8P731"/>
<dbReference type="OMA" id="WGHANID"/>
<feature type="compositionally biased region" description="Low complexity" evidence="2">
    <location>
        <begin position="450"/>
        <end position="462"/>
    </location>
</feature>
<name>A8P731_COPC7</name>
<dbReference type="VEuPathDB" id="FungiDB:CC1G_11001"/>
<evidence type="ECO:0000256" key="1">
    <source>
        <dbReference type="SAM" id="Coils"/>
    </source>
</evidence>
<protein>
    <submittedName>
        <fullName evidence="3">Uncharacterized protein</fullName>
    </submittedName>
</protein>
<dbReference type="HOGENOM" id="CLU_384019_0_0_1"/>
<feature type="compositionally biased region" description="Low complexity" evidence="2">
    <location>
        <begin position="510"/>
        <end position="522"/>
    </location>
</feature>
<feature type="compositionally biased region" description="Low complexity" evidence="2">
    <location>
        <begin position="433"/>
        <end position="442"/>
    </location>
</feature>